<dbReference type="EMBL" id="JBHSEF010000021">
    <property type="protein sequence ID" value="MFC4354911.1"/>
    <property type="molecule type" value="Genomic_DNA"/>
</dbReference>
<keyword evidence="1" id="KW-0472">Membrane</keyword>
<feature type="transmembrane region" description="Helical" evidence="1">
    <location>
        <begin position="7"/>
        <end position="29"/>
    </location>
</feature>
<keyword evidence="1" id="KW-1133">Transmembrane helix</keyword>
<comment type="caution">
    <text evidence="2">The sequence shown here is derived from an EMBL/GenBank/DDBJ whole genome shotgun (WGS) entry which is preliminary data.</text>
</comment>
<protein>
    <submittedName>
        <fullName evidence="2">DUF3221 domain-containing protein</fullName>
    </submittedName>
</protein>
<dbReference type="InterPro" id="IPR021598">
    <property type="entry name" value="DUF3221"/>
</dbReference>
<keyword evidence="3" id="KW-1185">Reference proteome</keyword>
<proteinExistence type="predicted"/>
<evidence type="ECO:0000313" key="3">
    <source>
        <dbReference type="Proteomes" id="UP001595733"/>
    </source>
</evidence>
<evidence type="ECO:0000256" key="1">
    <source>
        <dbReference type="SAM" id="Phobius"/>
    </source>
</evidence>
<accession>A0ABV8UVY0</accession>
<dbReference type="RefSeq" id="WP_378141197.1">
    <property type="nucleotide sequence ID" value="NZ_JBHSEF010000021.1"/>
</dbReference>
<evidence type="ECO:0000313" key="2">
    <source>
        <dbReference type="EMBL" id="MFC4354911.1"/>
    </source>
</evidence>
<keyword evidence="1" id="KW-0812">Transmembrane</keyword>
<name>A0ABV8UVY0_9BACL</name>
<dbReference type="Pfam" id="PF11518">
    <property type="entry name" value="DUF3221"/>
    <property type="match status" value="1"/>
</dbReference>
<sequence>MSGKKLAVGLVAGVVIMVGLIMIAVISFFNANPTQDAAEGTNEFTGYIIAMEDERILVVSGTEDEVSGLTNETILDSRLPAIWFSVTMDQRKELEVGEEVRVTHNGVEDSYPGQSAAVTVEPTIGLDH</sequence>
<dbReference type="Proteomes" id="UP001595733">
    <property type="component" value="Unassembled WGS sequence"/>
</dbReference>
<organism evidence="2 3">
    <name type="scientific">Chryseomicrobium palamuruense</name>
    <dbReference type="NCBI Taxonomy" id="682973"/>
    <lineage>
        <taxon>Bacteria</taxon>
        <taxon>Bacillati</taxon>
        <taxon>Bacillota</taxon>
        <taxon>Bacilli</taxon>
        <taxon>Bacillales</taxon>
        <taxon>Caryophanaceae</taxon>
        <taxon>Chryseomicrobium</taxon>
    </lineage>
</organism>
<reference evidence="3" key="1">
    <citation type="journal article" date="2019" name="Int. J. Syst. Evol. Microbiol.">
        <title>The Global Catalogue of Microorganisms (GCM) 10K type strain sequencing project: providing services to taxonomists for standard genome sequencing and annotation.</title>
        <authorList>
            <consortium name="The Broad Institute Genomics Platform"/>
            <consortium name="The Broad Institute Genome Sequencing Center for Infectious Disease"/>
            <person name="Wu L."/>
            <person name="Ma J."/>
        </authorList>
    </citation>
    <scope>NUCLEOTIDE SEQUENCE [LARGE SCALE GENOMIC DNA]</scope>
    <source>
        <strain evidence="3">CCUG 50353</strain>
    </source>
</reference>
<gene>
    <name evidence="2" type="ORF">ACFO0S_07610</name>
</gene>